<dbReference type="AlphaFoldDB" id="A0A1G4AVC0"/>
<sequence>MQVHLEQAAPSRPDRRDSDTTCSVYTLAPKTLLLLLLHEDRARQPNTLGLRWLLGRLVRGRSYQGLWRFTMRLRDPCGGDRTTDVDFEWRHSRGLTVRTLRRSDGWMLWRKRTPDEARLLPQPYRARRAHANGEEELVAMLSIDPSRPHLGIGFQFLNAAAGAGAENHEAQPPPFLDDDFALVAVMSGIGIIMGSHATLGGAMSAEEIQAAQRPHLKRAAFAERHAREAKEWLATLDLLDDGDRDDEPPSLRRAERGASWGDLHGSRARGPRERGAGDVAAKVSSADRRRRSLSAPEISSRRRSSRQTPRPESKPRQIWEKRPAVYMPTLRERTANTSASGPTRRTAPLRSLQRSSYGDRDPTSRAAILSQGGSIIE</sequence>
<evidence type="ECO:0000313" key="3">
    <source>
        <dbReference type="Proteomes" id="UP000176998"/>
    </source>
</evidence>
<feature type="region of interest" description="Disordered" evidence="1">
    <location>
        <begin position="239"/>
        <end position="377"/>
    </location>
</feature>
<dbReference type="OrthoDB" id="4849945at2759"/>
<dbReference type="Proteomes" id="UP000176998">
    <property type="component" value="Unassembled WGS sequence"/>
</dbReference>
<feature type="compositionally biased region" description="Basic and acidic residues" evidence="1">
    <location>
        <begin position="309"/>
        <end position="323"/>
    </location>
</feature>
<reference evidence="2 3" key="1">
    <citation type="submission" date="2016-09" db="EMBL/GenBank/DDBJ databases">
        <authorList>
            <person name="Capua I."/>
            <person name="De Benedictis P."/>
            <person name="Joannis T."/>
            <person name="Lombin L.H."/>
            <person name="Cattoli G."/>
        </authorList>
    </citation>
    <scope>NUCLEOTIDE SEQUENCE [LARGE SCALE GENOMIC DNA]</scope>
    <source>
        <strain evidence="2 3">IMI 309357</strain>
    </source>
</reference>
<proteinExistence type="predicted"/>
<protein>
    <submittedName>
        <fullName evidence="2">Uncharacterized protein</fullName>
    </submittedName>
</protein>
<dbReference type="GeneID" id="34564730"/>
<comment type="caution">
    <text evidence="2">The sequence shown here is derived from an EMBL/GenBank/DDBJ whole genome shotgun (WGS) entry which is preliminary data.</text>
</comment>
<keyword evidence="3" id="KW-1185">Reference proteome</keyword>
<feature type="compositionally biased region" description="Basic and acidic residues" evidence="1">
    <location>
        <begin position="247"/>
        <end position="256"/>
    </location>
</feature>
<feature type="region of interest" description="Disordered" evidence="1">
    <location>
        <begin position="1"/>
        <end position="20"/>
    </location>
</feature>
<evidence type="ECO:0000256" key="1">
    <source>
        <dbReference type="SAM" id="MobiDB-lite"/>
    </source>
</evidence>
<gene>
    <name evidence="2" type="ORF">CORC01_11597</name>
</gene>
<name>A0A1G4AVC0_9PEZI</name>
<evidence type="ECO:0000313" key="2">
    <source>
        <dbReference type="EMBL" id="OHE93108.1"/>
    </source>
</evidence>
<dbReference type="RefSeq" id="XP_022470275.1">
    <property type="nucleotide sequence ID" value="XM_022623220.1"/>
</dbReference>
<organism evidence="2 3">
    <name type="scientific">Colletotrichum orchidophilum</name>
    <dbReference type="NCBI Taxonomy" id="1209926"/>
    <lineage>
        <taxon>Eukaryota</taxon>
        <taxon>Fungi</taxon>
        <taxon>Dikarya</taxon>
        <taxon>Ascomycota</taxon>
        <taxon>Pezizomycotina</taxon>
        <taxon>Sordariomycetes</taxon>
        <taxon>Hypocreomycetidae</taxon>
        <taxon>Glomerellales</taxon>
        <taxon>Glomerellaceae</taxon>
        <taxon>Colletotrichum</taxon>
    </lineage>
</organism>
<accession>A0A1G4AVC0</accession>
<dbReference type="EMBL" id="MJBS01000128">
    <property type="protein sequence ID" value="OHE93108.1"/>
    <property type="molecule type" value="Genomic_DNA"/>
</dbReference>